<organism evidence="1 2">
    <name type="scientific">Nocardioides daeguensis</name>
    <dbReference type="NCBI Taxonomy" id="908359"/>
    <lineage>
        <taxon>Bacteria</taxon>
        <taxon>Bacillati</taxon>
        <taxon>Actinomycetota</taxon>
        <taxon>Actinomycetes</taxon>
        <taxon>Propionibacteriales</taxon>
        <taxon>Nocardioidaceae</taxon>
        <taxon>Nocardioides</taxon>
    </lineage>
</organism>
<dbReference type="Proteomes" id="UP001500301">
    <property type="component" value="Unassembled WGS sequence"/>
</dbReference>
<comment type="caution">
    <text evidence="1">The sequence shown here is derived from an EMBL/GenBank/DDBJ whole genome shotgun (WGS) entry which is preliminary data.</text>
</comment>
<protein>
    <submittedName>
        <fullName evidence="1">Uncharacterized protein</fullName>
    </submittedName>
</protein>
<proteinExistence type="predicted"/>
<gene>
    <name evidence="1" type="ORF">GCM10022263_18350</name>
</gene>
<accession>A0ABP6V9T7</accession>
<reference evidence="2" key="1">
    <citation type="journal article" date="2019" name="Int. J. Syst. Evol. Microbiol.">
        <title>The Global Catalogue of Microorganisms (GCM) 10K type strain sequencing project: providing services to taxonomists for standard genome sequencing and annotation.</title>
        <authorList>
            <consortium name="The Broad Institute Genomics Platform"/>
            <consortium name="The Broad Institute Genome Sequencing Center for Infectious Disease"/>
            <person name="Wu L."/>
            <person name="Ma J."/>
        </authorList>
    </citation>
    <scope>NUCLEOTIDE SEQUENCE [LARGE SCALE GENOMIC DNA]</scope>
    <source>
        <strain evidence="2">JCM 17460</strain>
    </source>
</reference>
<sequence length="337" mass="35546">MLGLLLLAPALAACGGEGGVAVGDVVPARQDAQFTGEGVETVIALPVGRLEVTTGQPVTQVSAKDTRQLEKLEAPEGSAFVPITWQYDAATFGALAAYLDTDTSPVIDLVADGASYRLPAPESSGEGAESFYVLVSGKGAQPRLDVDFDGVTQQADLSSGEVDAGRAEPLYDLAKPKTKQFPCEPAVSYSRATRRTPKFSCSTSRPFRLPYAGSAWAGEGKSWLVVSVRTSLGLWNEVADDLKSGAIYYGEAVDGTFRLGDTEATAVVKDPQNTSCPDRTDQGTCTVQFNVVFEAGTSYPKKLTVDEQYGLRLAQVWGGGQGEDTLDLGLTATAKLK</sequence>
<evidence type="ECO:0000313" key="2">
    <source>
        <dbReference type="Proteomes" id="UP001500301"/>
    </source>
</evidence>
<evidence type="ECO:0000313" key="1">
    <source>
        <dbReference type="EMBL" id="GAA3530016.1"/>
    </source>
</evidence>
<dbReference type="EMBL" id="BAABBB010000009">
    <property type="protein sequence ID" value="GAA3530016.1"/>
    <property type="molecule type" value="Genomic_DNA"/>
</dbReference>
<keyword evidence="2" id="KW-1185">Reference proteome</keyword>
<name>A0ABP6V9T7_9ACTN</name>